<dbReference type="PANTHER" id="PTHR33254:SF4">
    <property type="entry name" value="4-HYDROXY-4-METHYL-2-OXOGLUTARATE ALDOLASE 3-RELATED"/>
    <property type="match status" value="1"/>
</dbReference>
<dbReference type="GO" id="GO:0008168">
    <property type="term" value="F:methyltransferase activity"/>
    <property type="evidence" value="ECO:0007669"/>
    <property type="project" value="UniProtKB-KW"/>
</dbReference>
<dbReference type="GO" id="GO:0032259">
    <property type="term" value="P:methylation"/>
    <property type="evidence" value="ECO:0007669"/>
    <property type="project" value="UniProtKB-KW"/>
</dbReference>
<comment type="cofactor">
    <cofactor evidence="13">
        <name>Mg(2+)</name>
        <dbReference type="ChEBI" id="CHEBI:18420"/>
    </cofactor>
</comment>
<dbReference type="EC" id="4.1.3.17" evidence="5"/>
<evidence type="ECO:0000256" key="8">
    <source>
        <dbReference type="ARBA" id="ARBA00025046"/>
    </source>
</evidence>
<dbReference type="InterPro" id="IPR005493">
    <property type="entry name" value="RraA/RraA-like"/>
</dbReference>
<comment type="catalytic activity">
    <reaction evidence="1">
        <text>4-hydroxy-4-methyl-2-oxoglutarate = 2 pyruvate</text>
        <dbReference type="Rhea" id="RHEA:22748"/>
        <dbReference type="ChEBI" id="CHEBI:15361"/>
        <dbReference type="ChEBI" id="CHEBI:58276"/>
        <dbReference type="EC" id="4.1.3.17"/>
    </reaction>
</comment>
<organism evidence="14 15">
    <name type="scientific">Acrocarpospora pleiomorpha</name>
    <dbReference type="NCBI Taxonomy" id="90975"/>
    <lineage>
        <taxon>Bacteria</taxon>
        <taxon>Bacillati</taxon>
        <taxon>Actinomycetota</taxon>
        <taxon>Actinomycetes</taxon>
        <taxon>Streptosporangiales</taxon>
        <taxon>Streptosporangiaceae</taxon>
        <taxon>Acrocarpospora</taxon>
    </lineage>
</organism>
<keyword evidence="13" id="KW-0479">Metal-binding</keyword>
<dbReference type="Gene3D" id="3.50.30.40">
    <property type="entry name" value="Ribonuclease E inhibitor RraA/RraA-like"/>
    <property type="match status" value="1"/>
</dbReference>
<dbReference type="EMBL" id="BLAF01000084">
    <property type="protein sequence ID" value="GES26341.1"/>
    <property type="molecule type" value="Genomic_DNA"/>
</dbReference>
<dbReference type="SUPFAM" id="SSF89562">
    <property type="entry name" value="RraA-like"/>
    <property type="match status" value="1"/>
</dbReference>
<dbReference type="GO" id="GO:0047443">
    <property type="term" value="F:4-hydroxy-4-methyl-2-oxoglutarate aldolase activity"/>
    <property type="evidence" value="ECO:0007669"/>
    <property type="project" value="UniProtKB-EC"/>
</dbReference>
<comment type="cofactor">
    <cofactor evidence="2">
        <name>a divalent metal cation</name>
        <dbReference type="ChEBI" id="CHEBI:60240"/>
    </cofactor>
</comment>
<keyword evidence="14" id="KW-0808">Transferase</keyword>
<feature type="binding site" evidence="13">
    <location>
        <position position="113"/>
    </location>
    <ligand>
        <name>Mg(2+)</name>
        <dbReference type="ChEBI" id="CHEBI:18420"/>
    </ligand>
</feature>
<name>A0A5M3Y3E3_9ACTN</name>
<dbReference type="Pfam" id="PF03737">
    <property type="entry name" value="RraA-like"/>
    <property type="match status" value="1"/>
</dbReference>
<dbReference type="PANTHER" id="PTHR33254">
    <property type="entry name" value="4-HYDROXY-4-METHYL-2-OXOGLUTARATE ALDOLASE 3-RELATED"/>
    <property type="match status" value="1"/>
</dbReference>
<feature type="binding site" evidence="13">
    <location>
        <position position="112"/>
    </location>
    <ligand>
        <name>substrate</name>
    </ligand>
</feature>
<keyword evidence="15" id="KW-1185">Reference proteome</keyword>
<dbReference type="AlphaFoldDB" id="A0A5M3Y3E3"/>
<evidence type="ECO:0000256" key="9">
    <source>
        <dbReference type="ARBA" id="ARBA00029596"/>
    </source>
</evidence>
<accession>A0A5M3Y3E3</accession>
<comment type="function">
    <text evidence="8">Catalyzes the aldol cleavage of 4-hydroxy-4-methyl-2-oxoglutarate (HMG) into 2 molecules of pyruvate. Also contains a secondary oxaloacetate (OAA) decarboxylase activity due to the common pyruvate enolate transition state formed following C-C bond cleavage in the retro-aldol and decarboxylation reactions.</text>
</comment>
<evidence type="ECO:0000313" key="15">
    <source>
        <dbReference type="Proteomes" id="UP000377595"/>
    </source>
</evidence>
<comment type="similarity">
    <text evidence="3">Belongs to the class II aldolase/RraA-like family.</text>
</comment>
<dbReference type="OrthoDB" id="943692at2"/>
<dbReference type="CDD" id="cd16841">
    <property type="entry name" value="RraA_family"/>
    <property type="match status" value="1"/>
</dbReference>
<dbReference type="Proteomes" id="UP000377595">
    <property type="component" value="Unassembled WGS sequence"/>
</dbReference>
<evidence type="ECO:0000256" key="3">
    <source>
        <dbReference type="ARBA" id="ARBA00008621"/>
    </source>
</evidence>
<evidence type="ECO:0000256" key="6">
    <source>
        <dbReference type="ARBA" id="ARBA00012947"/>
    </source>
</evidence>
<dbReference type="GO" id="GO:0008948">
    <property type="term" value="F:oxaloacetate decarboxylase activity"/>
    <property type="evidence" value="ECO:0007669"/>
    <property type="project" value="UniProtKB-EC"/>
</dbReference>
<feature type="binding site" evidence="13">
    <location>
        <begin position="90"/>
        <end position="93"/>
    </location>
    <ligand>
        <name>substrate</name>
    </ligand>
</feature>
<evidence type="ECO:0000256" key="4">
    <source>
        <dbReference type="ARBA" id="ARBA00011233"/>
    </source>
</evidence>
<evidence type="ECO:0000256" key="2">
    <source>
        <dbReference type="ARBA" id="ARBA00001968"/>
    </source>
</evidence>
<gene>
    <name evidence="14" type="ORF">Aple_092400</name>
</gene>
<evidence type="ECO:0000256" key="7">
    <source>
        <dbReference type="ARBA" id="ARBA00016549"/>
    </source>
</evidence>
<sequence length="213" mass="21495">MADFRRAPRALLDRFRTIPTANIGDAVDRLGVLDGGIQTVWPGARLVGSAYTIWTRAGDNLAIHQALGEARPGDVLVVNGGGDLSRALIGELIGGRAKAAGIAGFVIDGVVRDAEGLAAFQMPVFARGVSPAGPYKNGPARLATVVAIGGVAVAPGDIVVGDADGVVVVSLADAEHVASAAEAVRDKEDVKRAAIAQSLARSSAQSSAPSGSV</sequence>
<dbReference type="EC" id="4.1.1.112" evidence="6"/>
<proteinExistence type="inferred from homology"/>
<evidence type="ECO:0000256" key="5">
    <source>
        <dbReference type="ARBA" id="ARBA00012213"/>
    </source>
</evidence>
<evidence type="ECO:0000256" key="11">
    <source>
        <dbReference type="ARBA" id="ARBA00032305"/>
    </source>
</evidence>
<dbReference type="GO" id="GO:0046872">
    <property type="term" value="F:metal ion binding"/>
    <property type="evidence" value="ECO:0007669"/>
    <property type="project" value="UniProtKB-KW"/>
</dbReference>
<comment type="subunit">
    <text evidence="4">Homotrimer.</text>
</comment>
<dbReference type="InterPro" id="IPR036704">
    <property type="entry name" value="RraA/RraA-like_sf"/>
</dbReference>
<protein>
    <recommendedName>
        <fullName evidence="7">Putative 4-hydroxy-4-methyl-2-oxoglutarate aldolase</fullName>
        <ecNumber evidence="6">4.1.1.112</ecNumber>
        <ecNumber evidence="5">4.1.3.17</ecNumber>
    </recommendedName>
    <alternativeName>
        <fullName evidence="11">Oxaloacetate decarboxylase</fullName>
    </alternativeName>
    <alternativeName>
        <fullName evidence="9">Regulator of ribonuclease activity homolog</fullName>
    </alternativeName>
    <alternativeName>
        <fullName evidence="10">RraA-like protein</fullName>
    </alternativeName>
</protein>
<evidence type="ECO:0000256" key="10">
    <source>
        <dbReference type="ARBA" id="ARBA00030169"/>
    </source>
</evidence>
<comment type="caution">
    <text evidence="14">The sequence shown here is derived from an EMBL/GenBank/DDBJ whole genome shotgun (WGS) entry which is preliminary data.</text>
</comment>
<evidence type="ECO:0000256" key="1">
    <source>
        <dbReference type="ARBA" id="ARBA00001342"/>
    </source>
</evidence>
<evidence type="ECO:0000256" key="12">
    <source>
        <dbReference type="ARBA" id="ARBA00047973"/>
    </source>
</evidence>
<evidence type="ECO:0000313" key="14">
    <source>
        <dbReference type="EMBL" id="GES26341.1"/>
    </source>
</evidence>
<keyword evidence="13" id="KW-0460">Magnesium</keyword>
<comment type="catalytic activity">
    <reaction evidence="12">
        <text>oxaloacetate + H(+) = pyruvate + CO2</text>
        <dbReference type="Rhea" id="RHEA:15641"/>
        <dbReference type="ChEBI" id="CHEBI:15361"/>
        <dbReference type="ChEBI" id="CHEBI:15378"/>
        <dbReference type="ChEBI" id="CHEBI:16452"/>
        <dbReference type="ChEBI" id="CHEBI:16526"/>
        <dbReference type="EC" id="4.1.1.112"/>
    </reaction>
</comment>
<reference evidence="14 15" key="1">
    <citation type="submission" date="2019-10" db="EMBL/GenBank/DDBJ databases">
        <title>Whole genome shotgun sequence of Acrocarpospora pleiomorpha NBRC 16267.</title>
        <authorList>
            <person name="Ichikawa N."/>
            <person name="Kimura A."/>
            <person name="Kitahashi Y."/>
            <person name="Komaki H."/>
            <person name="Oguchi A."/>
        </authorList>
    </citation>
    <scope>NUCLEOTIDE SEQUENCE [LARGE SCALE GENOMIC DNA]</scope>
    <source>
        <strain evidence="14 15">NBRC 16267</strain>
    </source>
</reference>
<evidence type="ECO:0000256" key="13">
    <source>
        <dbReference type="PIRSR" id="PIRSR605493-1"/>
    </source>
</evidence>
<keyword evidence="14" id="KW-0489">Methyltransferase</keyword>
<dbReference type="RefSeq" id="WP_155351069.1">
    <property type="nucleotide sequence ID" value="NZ_BAAAHM010000047.1"/>
</dbReference>